<organism evidence="5 6">
    <name type="scientific">Kipferlia bialata</name>
    <dbReference type="NCBI Taxonomy" id="797122"/>
    <lineage>
        <taxon>Eukaryota</taxon>
        <taxon>Metamonada</taxon>
        <taxon>Carpediemonas-like organisms</taxon>
        <taxon>Kipferlia</taxon>
    </lineage>
</organism>
<protein>
    <recommendedName>
        <fullName evidence="4">Beta-amylase</fullName>
        <ecNumber evidence="4">3.2.1.2</ecNumber>
    </recommendedName>
</protein>
<comment type="catalytic activity">
    <reaction evidence="4">
        <text>Hydrolysis of (1-&gt;4)-alpha-D-glucosidic linkages in polysaccharides so as to remove successive maltose units from the non-reducing ends of the chains.</text>
        <dbReference type="EC" id="3.2.1.2"/>
    </reaction>
</comment>
<dbReference type="Gene3D" id="3.20.20.80">
    <property type="entry name" value="Glycosidases"/>
    <property type="match status" value="1"/>
</dbReference>
<dbReference type="Pfam" id="PF01373">
    <property type="entry name" value="Glyco_hydro_14"/>
    <property type="match status" value="1"/>
</dbReference>
<dbReference type="InterPro" id="IPR017853">
    <property type="entry name" value="GH"/>
</dbReference>
<keyword evidence="3 4" id="KW-0624">Polysaccharide degradation</keyword>
<keyword evidence="4" id="KW-0326">Glycosidase</keyword>
<reference evidence="5 6" key="1">
    <citation type="journal article" date="2018" name="PLoS ONE">
        <title>The draft genome of Kipferlia bialata reveals reductive genome evolution in fornicate parasites.</title>
        <authorList>
            <person name="Tanifuji G."/>
            <person name="Takabayashi S."/>
            <person name="Kume K."/>
            <person name="Takagi M."/>
            <person name="Nakayama T."/>
            <person name="Kamikawa R."/>
            <person name="Inagaki Y."/>
            <person name="Hashimoto T."/>
        </authorList>
    </citation>
    <scope>NUCLEOTIDE SEQUENCE [LARGE SCALE GENOMIC DNA]</scope>
    <source>
        <strain evidence="5">NY0173</strain>
    </source>
</reference>
<dbReference type="PANTHER" id="PTHR31352">
    <property type="entry name" value="BETA-AMYLASE 1, CHLOROPLASTIC"/>
    <property type="match status" value="1"/>
</dbReference>
<proteinExistence type="inferred from homology"/>
<keyword evidence="4 5" id="KW-0378">Hydrolase</keyword>
<comment type="caution">
    <text evidence="5">The sequence shown here is derived from an EMBL/GenBank/DDBJ whole genome shotgun (WGS) entry which is preliminary data.</text>
</comment>
<keyword evidence="6" id="KW-1185">Reference proteome</keyword>
<dbReference type="InterPro" id="IPR001554">
    <property type="entry name" value="Glyco_hydro_14"/>
</dbReference>
<dbReference type="GO" id="GO:0000272">
    <property type="term" value="P:polysaccharide catabolic process"/>
    <property type="evidence" value="ECO:0007669"/>
    <property type="project" value="UniProtKB-KW"/>
</dbReference>
<evidence type="ECO:0000256" key="3">
    <source>
        <dbReference type="ARBA" id="ARBA00023326"/>
    </source>
</evidence>
<comment type="similarity">
    <text evidence="1 4">Belongs to the glycosyl hydrolase 14 family.</text>
</comment>
<gene>
    <name evidence="5" type="ORF">KIPB_002662</name>
</gene>
<dbReference type="PRINTS" id="PR00750">
    <property type="entry name" value="BETAAMYLASE"/>
</dbReference>
<evidence type="ECO:0000313" key="5">
    <source>
        <dbReference type="EMBL" id="GIQ81671.1"/>
    </source>
</evidence>
<dbReference type="SUPFAM" id="SSF51445">
    <property type="entry name" value="(Trans)glycosidases"/>
    <property type="match status" value="1"/>
</dbReference>
<evidence type="ECO:0000313" key="6">
    <source>
        <dbReference type="Proteomes" id="UP000265618"/>
    </source>
</evidence>
<dbReference type="EMBL" id="BDIP01000460">
    <property type="protein sequence ID" value="GIQ81671.1"/>
    <property type="molecule type" value="Genomic_DNA"/>
</dbReference>
<accession>A0A9K3GGU0</accession>
<dbReference type="Proteomes" id="UP000265618">
    <property type="component" value="Unassembled WGS sequence"/>
</dbReference>
<dbReference type="EC" id="3.2.1.2" evidence="4"/>
<evidence type="ECO:0000256" key="1">
    <source>
        <dbReference type="ARBA" id="ARBA00005652"/>
    </source>
</evidence>
<name>A0A9K3GGU0_9EUKA</name>
<evidence type="ECO:0000256" key="4">
    <source>
        <dbReference type="RuleBase" id="RU000509"/>
    </source>
</evidence>
<dbReference type="PANTHER" id="PTHR31352:SF1">
    <property type="entry name" value="BETA-AMYLASE 3, CHLOROPLASTIC"/>
    <property type="match status" value="1"/>
</dbReference>
<feature type="non-terminal residue" evidence="5">
    <location>
        <position position="549"/>
    </location>
</feature>
<dbReference type="GO" id="GO:0016161">
    <property type="term" value="F:beta-amylase activity"/>
    <property type="evidence" value="ECO:0007669"/>
    <property type="project" value="UniProtKB-EC"/>
</dbReference>
<keyword evidence="2 4" id="KW-0119">Carbohydrate metabolism</keyword>
<dbReference type="OrthoDB" id="1660156at2759"/>
<dbReference type="AlphaFoldDB" id="A0A9K3GGU0"/>
<sequence>MPAIPCLRCHHKALQQSSVYLGHDCIVTGVSNAALSVMTQDEFRGILTASFLKGRKMRANSWTGAMVKQFHLALQHTVPPMHLKNKATLIQYTLDWLETLTPEGFAAEMACITSDTISPDVPMYELPPSLWLNANGSTRHFGSLFALTTCLSVSTGRTWRVNMMMPLDVVTNDGRVSDPYGLQQDFYILKQGGTDGIMLDVWWGVAEREGPRQYDFSAYQEIAGYARDAGLSMQCVMSFHKCGGNSGASDNTCDIPLPEWVLDVTSNDLDLFYRDQWGGHTDSYLSWAADWRPVFQGRTAMGMYSDFMYAFSGAMREYIQDGTLTEVQVGGGPCGELRYPSYPAGKWAFPGIGAFQAWGEHLVSDWQLYAASLGHPEWETPPEDVGNYNTTPPSAVPFFRDGYKSEYGHAFLTWYSQRLIDHGSSVLSMAQKVFGDTVDLAMKIAGIHWWYGDATHAAELTAGYYNLYGQSGYTPIASMFSEFDTRFDFTCLEMTDASQAKFNAGCMPEELVRQTMDDAYGYTTYSGENALTRYDWSAYATVEGAMEYK</sequence>
<evidence type="ECO:0000256" key="2">
    <source>
        <dbReference type="ARBA" id="ARBA00023277"/>
    </source>
</evidence>